<comment type="function">
    <text evidence="1">Catalyzes the phosphatidyl group transfer from one phosphatidylglycerol molecule to another to form cardiolipin (CL) (diphosphatidylglycerol) and glycerol.</text>
</comment>
<dbReference type="InterPro" id="IPR025202">
    <property type="entry name" value="PLD-like_dom"/>
</dbReference>
<dbReference type="AlphaFoldDB" id="A0A2Z6E0W4"/>
<keyword evidence="1" id="KW-1208">Phospholipid metabolism</keyword>
<reference evidence="3 4" key="1">
    <citation type="submission" date="2018-04" db="EMBL/GenBank/DDBJ databases">
        <title>Complete genome sequence of Hydrogenophilus thermoluteolus TH-1.</title>
        <authorList>
            <person name="Arai H."/>
        </authorList>
    </citation>
    <scope>NUCLEOTIDE SEQUENCE [LARGE SCALE GENOMIC DNA]</scope>
    <source>
        <strain evidence="3 4">TH-1</strain>
    </source>
</reference>
<dbReference type="Gene3D" id="3.30.870.10">
    <property type="entry name" value="Endonuclease Chain A"/>
    <property type="match status" value="2"/>
</dbReference>
<feature type="active site" evidence="1">
    <location>
        <position position="115"/>
    </location>
</feature>
<feature type="active site" evidence="1">
    <location>
        <position position="122"/>
    </location>
</feature>
<keyword evidence="1" id="KW-0808">Transferase</keyword>
<name>A0A2Z6E0W4_HYDTE</name>
<proteinExistence type="inferred from homology"/>
<dbReference type="PANTHER" id="PTHR21248">
    <property type="entry name" value="CARDIOLIPIN SYNTHASE"/>
    <property type="match status" value="1"/>
</dbReference>
<keyword evidence="1" id="KW-0594">Phospholipid biosynthesis</keyword>
<dbReference type="PROSITE" id="PS50035">
    <property type="entry name" value="PLD"/>
    <property type="match status" value="1"/>
</dbReference>
<dbReference type="Pfam" id="PF13091">
    <property type="entry name" value="PLDc_2"/>
    <property type="match status" value="2"/>
</dbReference>
<evidence type="ECO:0000313" key="3">
    <source>
        <dbReference type="EMBL" id="BBD78229.1"/>
    </source>
</evidence>
<dbReference type="SUPFAM" id="SSF56024">
    <property type="entry name" value="Phospholipase D/nuclease"/>
    <property type="match status" value="2"/>
</dbReference>
<dbReference type="InterPro" id="IPR001736">
    <property type="entry name" value="PLipase_D/transphosphatidylase"/>
</dbReference>
<gene>
    <name evidence="1" type="primary">clsB</name>
    <name evidence="3" type="ORF">HPTL_1975</name>
</gene>
<dbReference type="EC" id="2.7.8.-" evidence="1"/>
<feature type="active site" evidence="1">
    <location>
        <position position="305"/>
    </location>
</feature>
<keyword evidence="1" id="KW-1003">Cell membrane</keyword>
<dbReference type="KEGG" id="htl:HPTL_1975"/>
<accession>A0A2Z6E0W4</accession>
<keyword evidence="1" id="KW-0443">Lipid metabolism</keyword>
<dbReference type="CDD" id="cd09110">
    <property type="entry name" value="PLDc_CLS_1"/>
    <property type="match status" value="1"/>
</dbReference>
<dbReference type="HAMAP" id="MF_01917">
    <property type="entry name" value="Cardiolipin_synth_ClsB"/>
    <property type="match status" value="1"/>
</dbReference>
<dbReference type="PANTHER" id="PTHR21248:SF22">
    <property type="entry name" value="PHOSPHOLIPASE D"/>
    <property type="match status" value="1"/>
</dbReference>
<comment type="catalytic activity">
    <reaction evidence="1">
        <text>2 a 1,2-diacyl-sn-glycero-3-phospho-(1'-sn-glycerol) = a cardiolipin + glycerol</text>
        <dbReference type="Rhea" id="RHEA:31451"/>
        <dbReference type="ChEBI" id="CHEBI:17754"/>
        <dbReference type="ChEBI" id="CHEBI:62237"/>
        <dbReference type="ChEBI" id="CHEBI:64716"/>
    </reaction>
</comment>
<dbReference type="SMART" id="SM00155">
    <property type="entry name" value="PLDc"/>
    <property type="match status" value="2"/>
</dbReference>
<evidence type="ECO:0000313" key="4">
    <source>
        <dbReference type="Proteomes" id="UP000262004"/>
    </source>
</evidence>
<feature type="active site" evidence="1">
    <location>
        <position position="298"/>
    </location>
</feature>
<comment type="subcellular location">
    <subcellularLocation>
        <location evidence="1">Cell membrane</location>
        <topology evidence="1">Peripheral membrane protein</topology>
    </subcellularLocation>
</comment>
<dbReference type="GO" id="GO:0005886">
    <property type="term" value="C:plasma membrane"/>
    <property type="evidence" value="ECO:0007669"/>
    <property type="project" value="UniProtKB-SubCell"/>
</dbReference>
<evidence type="ECO:0000256" key="1">
    <source>
        <dbReference type="HAMAP-Rule" id="MF_01917"/>
    </source>
</evidence>
<dbReference type="GO" id="GO:0008808">
    <property type="term" value="F:cardiolipin synthase activity"/>
    <property type="evidence" value="ECO:0007669"/>
    <property type="project" value="InterPro"/>
</dbReference>
<dbReference type="InterPro" id="IPR030872">
    <property type="entry name" value="Cardiolipin_synth_ClsB"/>
</dbReference>
<protein>
    <recommendedName>
        <fullName evidence="1">Cardiolipin synthase B</fullName>
        <shortName evidence="1">CL synthase</shortName>
        <ecNumber evidence="1">2.7.8.-</ecNumber>
    </recommendedName>
</protein>
<comment type="similarity">
    <text evidence="1">Belongs to the phospholipase D family. Cardiolipin synthase subfamily. ClsB sub-subfamily.</text>
</comment>
<keyword evidence="1" id="KW-0472">Membrane</keyword>
<dbReference type="GO" id="GO:0032049">
    <property type="term" value="P:cardiolipin biosynthetic process"/>
    <property type="evidence" value="ECO:0007669"/>
    <property type="project" value="InterPro"/>
</dbReference>
<dbReference type="Proteomes" id="UP000262004">
    <property type="component" value="Chromosome"/>
</dbReference>
<feature type="active site" evidence="1">
    <location>
        <position position="300"/>
    </location>
</feature>
<feature type="domain" description="PLD phosphodiesterase" evidence="2">
    <location>
        <begin position="293"/>
        <end position="320"/>
    </location>
</feature>
<dbReference type="CDD" id="cd09159">
    <property type="entry name" value="PLDc_ybhO_like_2"/>
    <property type="match status" value="1"/>
</dbReference>
<dbReference type="EMBL" id="AP018558">
    <property type="protein sequence ID" value="BBD78229.1"/>
    <property type="molecule type" value="Genomic_DNA"/>
</dbReference>
<keyword evidence="4" id="KW-1185">Reference proteome</keyword>
<keyword evidence="1" id="KW-0444">Lipid biosynthesis</keyword>
<feature type="active site" evidence="1">
    <location>
        <position position="117"/>
    </location>
</feature>
<sequence length="393" mass="44601">MTIAPFRSGHQVTLLENGAAFFPALIAAIDRAQVEFWLETYIFEVDEVGSAVIAALVRAAQRGVMVRLLVDGFGSLEFVRDHAERLRAAGVAVQVYRPLASGGRWWRPNRMRRLHRKLACRDGVEAFVGGINIVSDFRRQPEPNPRYPRWDFAVRLEGPVAAEVRAAMARLWRLVAWASRRGRVVVPRDPPFAVAQAGSHRAALVLRDSFRHRHAIEQSYLNALATAQQEVWIVCAYFFPGRRFRRALEACAQRGVRVRLVLQGLSDHPILHYATRSLYPWLLENGIALYEYTRAMMHAKVAVVDDRYATVGSSNIDPFSLFLAREANAWVDDPALAEELRQRITQAVAEGAEALTLERVRRLPWYQRMASWVVLWGVRLAIGWAGIRREMEG</sequence>
<evidence type="ECO:0000259" key="2">
    <source>
        <dbReference type="PROSITE" id="PS50035"/>
    </source>
</evidence>
<dbReference type="NCBIfam" id="NF008427">
    <property type="entry name" value="PRK11263.1"/>
    <property type="match status" value="1"/>
</dbReference>
<organism evidence="3 4">
    <name type="scientific">Hydrogenophilus thermoluteolus</name>
    <name type="common">Pseudomonas hydrogenothermophila</name>
    <dbReference type="NCBI Taxonomy" id="297"/>
    <lineage>
        <taxon>Bacteria</taxon>
        <taxon>Pseudomonadati</taxon>
        <taxon>Pseudomonadota</taxon>
        <taxon>Hydrogenophilia</taxon>
        <taxon>Hydrogenophilales</taxon>
        <taxon>Hydrogenophilaceae</taxon>
        <taxon>Hydrogenophilus</taxon>
    </lineage>
</organism>